<dbReference type="SMART" id="SM00934">
    <property type="entry name" value="OMPdecase"/>
    <property type="match status" value="1"/>
</dbReference>
<dbReference type="GO" id="GO:0033982">
    <property type="term" value="F:3-dehydro-L-gulonate-6-phosphate decarboxylase activity"/>
    <property type="evidence" value="ECO:0007669"/>
    <property type="project" value="TreeGrafter"/>
</dbReference>
<proteinExistence type="predicted"/>
<dbReference type="InterPro" id="IPR011060">
    <property type="entry name" value="RibuloseP-bd_barrel"/>
</dbReference>
<dbReference type="GO" id="GO:0004590">
    <property type="term" value="F:orotidine-5'-phosphate decarboxylase activity"/>
    <property type="evidence" value="ECO:0007669"/>
    <property type="project" value="InterPro"/>
</dbReference>
<name>A0A5M9ZGQ4_9BIFI</name>
<dbReference type="Pfam" id="PF00215">
    <property type="entry name" value="OMPdecase"/>
    <property type="match status" value="1"/>
</dbReference>
<evidence type="ECO:0000313" key="3">
    <source>
        <dbReference type="EMBL" id="KAA8826044.1"/>
    </source>
</evidence>
<dbReference type="GO" id="GO:0006207">
    <property type="term" value="P:'de novo' pyrimidine nucleobase biosynthetic process"/>
    <property type="evidence" value="ECO:0007669"/>
    <property type="project" value="InterPro"/>
</dbReference>
<organism evidence="3 4">
    <name type="scientific">Bifidobacterium myosotis</name>
    <dbReference type="NCBI Taxonomy" id="1630166"/>
    <lineage>
        <taxon>Bacteria</taxon>
        <taxon>Bacillati</taxon>
        <taxon>Actinomycetota</taxon>
        <taxon>Actinomycetes</taxon>
        <taxon>Bifidobacteriales</taxon>
        <taxon>Bifidobacteriaceae</taxon>
        <taxon>Bifidobacterium</taxon>
    </lineage>
</organism>
<gene>
    <name evidence="3" type="ORF">EMO91_11630</name>
</gene>
<protein>
    <submittedName>
        <fullName evidence="3">3-hexulose-6-phosphate synthase</fullName>
    </submittedName>
</protein>
<evidence type="ECO:0000256" key="1">
    <source>
        <dbReference type="ARBA" id="ARBA00023239"/>
    </source>
</evidence>
<dbReference type="InterPro" id="IPR001754">
    <property type="entry name" value="OMPdeCOase_dom"/>
</dbReference>
<reference evidence="3 4" key="1">
    <citation type="journal article" date="2019" name="Syst. Appl. Microbiol.">
        <title>Characterization of Bifidobacterium species in feaces of the Egyptian fruit bat: Description of B. vespertilionis sp. nov. and B. rousetti sp. nov.</title>
        <authorList>
            <person name="Modesto M."/>
            <person name="Satti M."/>
            <person name="Watanabe K."/>
            <person name="Puglisi E."/>
            <person name="Morelli L."/>
            <person name="Huang C.-H."/>
            <person name="Liou J.-S."/>
            <person name="Miyashita M."/>
            <person name="Tamura T."/>
            <person name="Saito S."/>
            <person name="Mori K."/>
            <person name="Huang L."/>
            <person name="Sciavilla P."/>
            <person name="Sandri C."/>
            <person name="Spiezio C."/>
            <person name="Vitali F."/>
            <person name="Cavalieri D."/>
            <person name="Perpetuini G."/>
            <person name="Tofalo R."/>
            <person name="Bonetti A."/>
            <person name="Arita M."/>
            <person name="Mattarelli P."/>
        </authorList>
    </citation>
    <scope>NUCLEOTIDE SEQUENCE [LARGE SCALE GENOMIC DNA]</scope>
    <source>
        <strain evidence="3 4">RST17</strain>
    </source>
</reference>
<evidence type="ECO:0000259" key="2">
    <source>
        <dbReference type="SMART" id="SM00934"/>
    </source>
</evidence>
<dbReference type="Gene3D" id="3.20.20.70">
    <property type="entry name" value="Aldolase class I"/>
    <property type="match status" value="1"/>
</dbReference>
<dbReference type="InterPro" id="IPR013785">
    <property type="entry name" value="Aldolase_TIM"/>
</dbReference>
<dbReference type="SUPFAM" id="SSF51366">
    <property type="entry name" value="Ribulose-phoshate binding barrel"/>
    <property type="match status" value="1"/>
</dbReference>
<sequence length="215" mass="22702">MKLQVAIDRVDIPRAEAIIDQIADYADIIEIGTSLTKEYGLRALAPVCERLAARPVAGRQAVLLGDIKTCDEGKYEFDLGFACGFAYLTVMGSSSLGTLEVCAASAAAHGGVMMIDLLECDEERIERISGFPDAVYCLHTSIDSGATADPVGQVRAFKQRFPQIRRIGIAGGIKPDQLSGLAAEGVDIVIMGSAITKAEHIGDACRASAEACHSA</sequence>
<dbReference type="PANTHER" id="PTHR35039:SF3">
    <property type="entry name" value="3-KETO-L-GULONATE-6-PHOSPHATE DECARBOXYLASE SGBH-RELATED"/>
    <property type="match status" value="1"/>
</dbReference>
<dbReference type="EMBL" id="RZUH01000012">
    <property type="protein sequence ID" value="KAA8826044.1"/>
    <property type="molecule type" value="Genomic_DNA"/>
</dbReference>
<dbReference type="AlphaFoldDB" id="A0A5M9ZGQ4"/>
<feature type="domain" description="Orotidine 5'-phosphate decarboxylase" evidence="2">
    <location>
        <begin position="2"/>
        <end position="208"/>
    </location>
</feature>
<accession>A0A5M9ZGQ4</accession>
<dbReference type="Proteomes" id="UP000410049">
    <property type="component" value="Unassembled WGS sequence"/>
</dbReference>
<dbReference type="GO" id="GO:0019854">
    <property type="term" value="P:L-ascorbic acid catabolic process"/>
    <property type="evidence" value="ECO:0007669"/>
    <property type="project" value="TreeGrafter"/>
</dbReference>
<keyword evidence="1" id="KW-0456">Lyase</keyword>
<dbReference type="RefSeq" id="WP_150380089.1">
    <property type="nucleotide sequence ID" value="NZ_RZUH01000012.1"/>
</dbReference>
<dbReference type="PANTHER" id="PTHR35039">
    <property type="entry name" value="3-KETO-L-GULONATE-6-PHOSPHATE DECARBOXYLASE SGBH-RELATED"/>
    <property type="match status" value="1"/>
</dbReference>
<comment type="caution">
    <text evidence="3">The sequence shown here is derived from an EMBL/GenBank/DDBJ whole genome shotgun (WGS) entry which is preliminary data.</text>
</comment>
<evidence type="ECO:0000313" key="4">
    <source>
        <dbReference type="Proteomes" id="UP000410049"/>
    </source>
</evidence>